<dbReference type="OrthoDB" id="5963188at2759"/>
<dbReference type="FunFam" id="3.10.590.10:FF:000003">
    <property type="entry name" value="Thymocyte nuclear protein 1"/>
    <property type="match status" value="1"/>
</dbReference>
<feature type="compositionally biased region" description="Low complexity" evidence="16">
    <location>
        <begin position="538"/>
        <end position="548"/>
    </location>
</feature>
<feature type="region of interest" description="Disordered" evidence="16">
    <location>
        <begin position="496"/>
        <end position="551"/>
    </location>
</feature>
<dbReference type="CDD" id="cd21133">
    <property type="entry name" value="EVE"/>
    <property type="match status" value="1"/>
</dbReference>
<keyword evidence="7 14" id="KW-0255">Endonuclease</keyword>
<dbReference type="InterPro" id="IPR036388">
    <property type="entry name" value="WH-like_DNA-bd_sf"/>
</dbReference>
<keyword evidence="15" id="KW-0175">Coiled coil</keyword>
<evidence type="ECO:0000256" key="1">
    <source>
        <dbReference type="ARBA" id="ARBA00001946"/>
    </source>
</evidence>
<dbReference type="Gene3D" id="3.40.50.10130">
    <property type="match status" value="1"/>
</dbReference>
<comment type="cofactor">
    <cofactor evidence="1 14">
        <name>Mg(2+)</name>
        <dbReference type="ChEBI" id="CHEBI:18420"/>
    </cofactor>
</comment>
<dbReference type="GO" id="GO:0006308">
    <property type="term" value="P:DNA catabolic process"/>
    <property type="evidence" value="ECO:0007669"/>
    <property type="project" value="UniProtKB-UniRule"/>
</dbReference>
<dbReference type="Pfam" id="PF01878">
    <property type="entry name" value="EVE"/>
    <property type="match status" value="1"/>
</dbReference>
<evidence type="ECO:0000313" key="19">
    <source>
        <dbReference type="Proteomes" id="UP000239649"/>
    </source>
</evidence>
<evidence type="ECO:0000256" key="16">
    <source>
        <dbReference type="SAM" id="MobiDB-lite"/>
    </source>
</evidence>
<evidence type="ECO:0000256" key="4">
    <source>
        <dbReference type="ARBA" id="ARBA00022553"/>
    </source>
</evidence>
<keyword evidence="10 14" id="KW-0460">Magnesium</keyword>
<keyword evidence="13 14" id="KW-0539">Nucleus</keyword>
<dbReference type="InterPro" id="IPR006166">
    <property type="entry name" value="ERCC4_domain"/>
</dbReference>
<evidence type="ECO:0000256" key="9">
    <source>
        <dbReference type="ARBA" id="ARBA00022801"/>
    </source>
</evidence>
<dbReference type="CDD" id="cd20074">
    <property type="entry name" value="XPF_nuclease_Mus81"/>
    <property type="match status" value="1"/>
</dbReference>
<dbReference type="GO" id="GO:0031573">
    <property type="term" value="P:mitotic intra-S DNA damage checkpoint signaling"/>
    <property type="evidence" value="ECO:0007669"/>
    <property type="project" value="TreeGrafter"/>
</dbReference>
<dbReference type="InterPro" id="IPR047197">
    <property type="entry name" value="THYN1-like_EVE"/>
</dbReference>
<keyword evidence="19" id="KW-1185">Reference proteome</keyword>
<dbReference type="Pfam" id="PF02732">
    <property type="entry name" value="ERCC4"/>
    <property type="match status" value="1"/>
</dbReference>
<keyword evidence="6 14" id="KW-0479">Metal-binding</keyword>
<dbReference type="GO" id="GO:0003677">
    <property type="term" value="F:DNA binding"/>
    <property type="evidence" value="ECO:0007669"/>
    <property type="project" value="UniProtKB-UniRule"/>
</dbReference>
<feature type="region of interest" description="Disordered" evidence="16">
    <location>
        <begin position="565"/>
        <end position="645"/>
    </location>
</feature>
<feature type="compositionally biased region" description="Low complexity" evidence="16">
    <location>
        <begin position="162"/>
        <end position="183"/>
    </location>
</feature>
<dbReference type="GO" id="GO:0008821">
    <property type="term" value="F:crossover junction DNA endonuclease activity"/>
    <property type="evidence" value="ECO:0007669"/>
    <property type="project" value="UniProtKB-UniRule"/>
</dbReference>
<dbReference type="PANTHER" id="PTHR13451:SF0">
    <property type="entry name" value="CROSSOVER JUNCTION ENDONUCLEASE MUS81"/>
    <property type="match status" value="1"/>
</dbReference>
<feature type="region of interest" description="Disordered" evidence="16">
    <location>
        <begin position="1141"/>
        <end position="1167"/>
    </location>
</feature>
<keyword evidence="9 14" id="KW-0378">Hydrolase</keyword>
<dbReference type="Gene3D" id="1.10.10.10">
    <property type="entry name" value="Winged helix-like DNA-binding domain superfamily/Winged helix DNA-binding domain"/>
    <property type="match status" value="1"/>
</dbReference>
<dbReference type="InterPro" id="IPR011335">
    <property type="entry name" value="Restrct_endonuc-II-like"/>
</dbReference>
<dbReference type="GO" id="GO:0000727">
    <property type="term" value="P:double-strand break repair via break-induced replication"/>
    <property type="evidence" value="ECO:0007669"/>
    <property type="project" value="UniProtKB-UniRule"/>
</dbReference>
<comment type="function">
    <text evidence="14">Interacts with EME1 to form a DNA structure-specific endonuclease with substrate preference for branched DNA structures with a 5'-end at the branch nick. Typical substrates include 3'-flap structures, D-loops, replication forks and nicked Holliday junctions. May be required in mitosis for the processing of stalled or collapsed replication fork intermediates. May be required in meiosis for the repair of meiosis-specific double strand breaks subsequent to single-end invasion (SEI).</text>
</comment>
<keyword evidence="5 14" id="KW-0540">Nuclease</keyword>
<evidence type="ECO:0000256" key="6">
    <source>
        <dbReference type="ARBA" id="ARBA00022723"/>
    </source>
</evidence>
<dbReference type="InterPro" id="IPR033309">
    <property type="entry name" value="Mus81"/>
</dbReference>
<feature type="compositionally biased region" description="Gly residues" evidence="16">
    <location>
        <begin position="1372"/>
        <end position="1386"/>
    </location>
</feature>
<dbReference type="Proteomes" id="UP000239649">
    <property type="component" value="Unassembled WGS sequence"/>
</dbReference>
<dbReference type="InterPro" id="IPR047416">
    <property type="entry name" value="XPF_nuclease_Mus81"/>
</dbReference>
<feature type="compositionally biased region" description="Gly residues" evidence="16">
    <location>
        <begin position="599"/>
        <end position="609"/>
    </location>
</feature>
<comment type="caution">
    <text evidence="18">The sequence shown here is derived from an EMBL/GenBank/DDBJ whole genome shotgun (WGS) entry which is preliminary data.</text>
</comment>
<keyword evidence="12 14" id="KW-0234">DNA repair</keyword>
<dbReference type="InterPro" id="IPR047417">
    <property type="entry name" value="WHD_MUS81"/>
</dbReference>
<keyword evidence="4" id="KW-0597">Phosphoprotein</keyword>
<dbReference type="PANTHER" id="PTHR13451">
    <property type="entry name" value="CLASS II CROSSOVER JUNCTION ENDONUCLEASE MUS81"/>
    <property type="match status" value="1"/>
</dbReference>
<feature type="region of interest" description="Disordered" evidence="16">
    <location>
        <begin position="1361"/>
        <end position="1386"/>
    </location>
</feature>
<evidence type="ECO:0000256" key="5">
    <source>
        <dbReference type="ARBA" id="ARBA00022722"/>
    </source>
</evidence>
<feature type="domain" description="ERCC4" evidence="17">
    <location>
        <begin position="656"/>
        <end position="764"/>
    </location>
</feature>
<dbReference type="EMBL" id="LHPF02000056">
    <property type="protein sequence ID" value="PSC67525.1"/>
    <property type="molecule type" value="Genomic_DNA"/>
</dbReference>
<dbReference type="InterPro" id="IPR015947">
    <property type="entry name" value="PUA-like_sf"/>
</dbReference>
<comment type="similarity">
    <text evidence="3 14">Belongs to the XPF family.</text>
</comment>
<evidence type="ECO:0000256" key="2">
    <source>
        <dbReference type="ARBA" id="ARBA00004123"/>
    </source>
</evidence>
<comment type="subunit">
    <text evidence="14">Interacts with EME1.</text>
</comment>
<protein>
    <recommendedName>
        <fullName evidence="14">Crossover junction endonuclease MUS81</fullName>
        <ecNumber evidence="14">3.1.22.-</ecNumber>
    </recommendedName>
</protein>
<keyword evidence="8 14" id="KW-0227">DNA damage</keyword>
<feature type="region of interest" description="Disordered" evidence="16">
    <location>
        <begin position="140"/>
        <end position="202"/>
    </location>
</feature>
<dbReference type="InterPro" id="IPR002740">
    <property type="entry name" value="EVE_domain"/>
</dbReference>
<dbReference type="InterPro" id="IPR042530">
    <property type="entry name" value="EME1/EME2_C"/>
</dbReference>
<evidence type="ECO:0000256" key="13">
    <source>
        <dbReference type="ARBA" id="ARBA00023242"/>
    </source>
</evidence>
<dbReference type="SMART" id="SM00891">
    <property type="entry name" value="ERCC4"/>
    <property type="match status" value="1"/>
</dbReference>
<evidence type="ECO:0000256" key="11">
    <source>
        <dbReference type="ARBA" id="ARBA00023172"/>
    </source>
</evidence>
<evidence type="ECO:0000256" key="15">
    <source>
        <dbReference type="SAM" id="Coils"/>
    </source>
</evidence>
<evidence type="ECO:0000256" key="14">
    <source>
        <dbReference type="RuleBase" id="RU369042"/>
    </source>
</evidence>
<reference evidence="18 19" key="1">
    <citation type="journal article" date="2018" name="Plant J.">
        <title>Genome sequences of Chlorella sorokiniana UTEX 1602 and Micractinium conductrix SAG 241.80: implications to maltose excretion by a green alga.</title>
        <authorList>
            <person name="Arriola M.B."/>
            <person name="Velmurugan N."/>
            <person name="Zhang Y."/>
            <person name="Plunkett M.H."/>
            <person name="Hondzo H."/>
            <person name="Barney B.M."/>
        </authorList>
    </citation>
    <scope>NUCLEOTIDE SEQUENCE [LARGE SCALE GENOMIC DNA]</scope>
    <source>
        <strain evidence="18 19">SAG 241.80</strain>
    </source>
</reference>
<evidence type="ECO:0000256" key="8">
    <source>
        <dbReference type="ARBA" id="ARBA00022763"/>
    </source>
</evidence>
<comment type="subcellular location">
    <subcellularLocation>
        <location evidence="2 14">Nucleus</location>
    </subcellularLocation>
</comment>
<name>A0A2P6V0B2_9CHLO</name>
<dbReference type="GO" id="GO:0000712">
    <property type="term" value="P:resolution of meiotic recombination intermediates"/>
    <property type="evidence" value="ECO:0007669"/>
    <property type="project" value="TreeGrafter"/>
</dbReference>
<dbReference type="Gene3D" id="1.10.8.10">
    <property type="entry name" value="DNA helicase RuvA subunit, C-terminal domain"/>
    <property type="match status" value="1"/>
</dbReference>
<feature type="region of interest" description="Disordered" evidence="16">
    <location>
        <begin position="246"/>
        <end position="268"/>
    </location>
</feature>
<dbReference type="Gene3D" id="3.10.590.10">
    <property type="entry name" value="ph1033 like domains"/>
    <property type="match status" value="1"/>
</dbReference>
<dbReference type="EC" id="3.1.22.-" evidence="14"/>
<dbReference type="GO" id="GO:0048476">
    <property type="term" value="C:Holliday junction resolvase complex"/>
    <property type="evidence" value="ECO:0007669"/>
    <property type="project" value="UniProtKB-UniRule"/>
</dbReference>
<organism evidence="18 19">
    <name type="scientific">Micractinium conductrix</name>
    <dbReference type="NCBI Taxonomy" id="554055"/>
    <lineage>
        <taxon>Eukaryota</taxon>
        <taxon>Viridiplantae</taxon>
        <taxon>Chlorophyta</taxon>
        <taxon>core chlorophytes</taxon>
        <taxon>Trebouxiophyceae</taxon>
        <taxon>Chlorellales</taxon>
        <taxon>Chlorellaceae</taxon>
        <taxon>Chlorella clade</taxon>
        <taxon>Micractinium</taxon>
    </lineage>
</organism>
<evidence type="ECO:0000256" key="12">
    <source>
        <dbReference type="ARBA" id="ARBA00023204"/>
    </source>
</evidence>
<evidence type="ECO:0000256" key="10">
    <source>
        <dbReference type="ARBA" id="ARBA00022842"/>
    </source>
</evidence>
<dbReference type="GO" id="GO:0005634">
    <property type="term" value="C:nucleus"/>
    <property type="evidence" value="ECO:0007669"/>
    <property type="project" value="UniProtKB-SubCell"/>
</dbReference>
<proteinExistence type="inferred from homology"/>
<dbReference type="GO" id="GO:0048257">
    <property type="term" value="F:3'-flap endonuclease activity"/>
    <property type="evidence" value="ECO:0007669"/>
    <property type="project" value="TreeGrafter"/>
</dbReference>
<dbReference type="SUPFAM" id="SSF52980">
    <property type="entry name" value="Restriction endonuclease-like"/>
    <property type="match status" value="1"/>
</dbReference>
<dbReference type="CDD" id="cd21036">
    <property type="entry name" value="WH_MUS81"/>
    <property type="match status" value="1"/>
</dbReference>
<dbReference type="GO" id="GO:0046872">
    <property type="term" value="F:metal ion binding"/>
    <property type="evidence" value="ECO:0007669"/>
    <property type="project" value="UniProtKB-UniRule"/>
</dbReference>
<gene>
    <name evidence="18" type="ORF">C2E20_8802</name>
</gene>
<evidence type="ECO:0000256" key="3">
    <source>
        <dbReference type="ARBA" id="ARBA00010015"/>
    </source>
</evidence>
<evidence type="ECO:0000256" key="7">
    <source>
        <dbReference type="ARBA" id="ARBA00022759"/>
    </source>
</evidence>
<feature type="compositionally biased region" description="Low complexity" evidence="16">
    <location>
        <begin position="498"/>
        <end position="512"/>
    </location>
</feature>
<evidence type="ECO:0000313" key="18">
    <source>
        <dbReference type="EMBL" id="PSC67525.1"/>
    </source>
</evidence>
<feature type="coiled-coil region" evidence="15">
    <location>
        <begin position="423"/>
        <end position="457"/>
    </location>
</feature>
<dbReference type="Gene3D" id="1.10.150.670">
    <property type="entry name" value="Crossover junction endonuclease EME1, DNA-binding domain"/>
    <property type="match status" value="1"/>
</dbReference>
<dbReference type="Pfam" id="PF21136">
    <property type="entry name" value="WHD_MUS81"/>
    <property type="match status" value="1"/>
</dbReference>
<sequence length="1386" mass="146003">MKDVGVLYTAAAHEAARAVKAQGGQECVVGANDIVREFLLESYRSRIVHAPEDKGTDNQALQMKRAAYALLTHSFRVHDAASAQKVAHIGVIIAKIICDYLFTEYPPEPPGEEELQELAQQEVALKAAAAAQRKRKKQEASAAAAAAGGGALPPTARPPPAAAAGTAAAQRAVPTSAAAAAAAADDDEAGGGGGGKRAKRAAAPKEYIPKVHSANYAFLVVMLQAQKGPERKNFFSKRELMEAAEASGLSEKPIMGDPAAQRRGPDGRQFGFDGWSNFKTLETKGLAYSYSNPKKISLTDQGFALAERLYRDGVARGVLAAIAGIPTEGPMLFQLEAAGPGAAAAAAVAAGVPEGVLPAAALQAGRRLPPAAAAAAAAHAAAAANVPDEQVAAMVGMGFSDLKARRALRQSLSETGLPDIGRAVELAELLNSDEEAADEEEEALVAAEQRWQQQQQQQQLGGGRQSAPAVALLPAAQQPCSGAAAAAAAAALVRFESGSGQQQQQRPQRGWEQPPPPGRQGSGALPGASAATTAVLSQQQQQQRQQQRGPVCGRGHICGVQEQQAQLEASQRQGSGGGGDDPLDVDAFLSRLDSQRQGGSSGELGGGGSQLLRSHSGSGGAEPAATGGDSIRQPSGELRLPPLPPGRRFVDEYEVVMLVDGREVYRRNAGQGRASALDTHITAMRKSGLAVEERHLPIGDTVWVARSRRRPTADEYMLDAVLERKSTADLVSSILDKSKRYEKQKYYLKRCGLRRVYYLIEGDPDLMPTEQQQKMVRTAGARIEVHDGITVLRTADHHTTFRLYQRLTCHLQDAYRDTTGSGGTGAGQLPTYAAWTARCKANAEGTATLHDLWGMMLGAVPSMGPEFVQAVLGRYPTPLSLYTAYQEVSAAAAQRNEDGHRAAERLLYGLKADTAGARAIGPDRAAAVYKHLFRQRVATASSSGSSSSSAAPAAPAANVSAALETLQRACRTKAVPPEQVLAAIAEVEAAHAQQSLVAGFPAALTGTWRLVFSSPSPIKAWQYIPVLEDAVIDVAAGTVDLVSVVGPLDNAFKGACTFEADPSTGTYAMHFGFNASEAKWFGRWETRKEFDVKSKTYSFFLLTDDLAVANSSGSPKTLMYRVNLVRGPLAAALANMAPKRRGAAKAPGESLAQLADKPAKRSRKSSGVAAVAGDAEAGDGAAAAATAAAAPAAAAAAARDGPSYFLMKSEPDVFGIDDLAAKPEQAEHWDGVRSHQAKKVLQAMRRGDQALFYHSNAKPSGVVGVVEIVKEAYPDHTQYDSTSDYYDASSTQEAPKWWMVDVKLVRRLQRQISLEELKGHAASGALPEMHLFKYGRLSVQHVTPQEWEFVLGLEGQAPVAAAAAGGKQQQRKGGGGQKGGGKKAGS</sequence>
<keyword evidence="11 14" id="KW-0233">DNA recombination</keyword>
<accession>A0A2P6V0B2</accession>
<evidence type="ECO:0000259" key="17">
    <source>
        <dbReference type="SMART" id="SM00891"/>
    </source>
</evidence>
<dbReference type="SUPFAM" id="SSF88697">
    <property type="entry name" value="PUA domain-like"/>
    <property type="match status" value="1"/>
</dbReference>